<dbReference type="Gene3D" id="1.10.274.30">
    <property type="entry name" value="MRG domain"/>
    <property type="match status" value="1"/>
</dbReference>
<evidence type="ECO:0000256" key="3">
    <source>
        <dbReference type="ARBA" id="ARBA00023015"/>
    </source>
</evidence>
<name>A0A5S6PZH8_TRIMR</name>
<organism evidence="9 10">
    <name type="scientific">Trichuris muris</name>
    <name type="common">Mouse whipworm</name>
    <dbReference type="NCBI Taxonomy" id="70415"/>
    <lineage>
        <taxon>Eukaryota</taxon>
        <taxon>Metazoa</taxon>
        <taxon>Ecdysozoa</taxon>
        <taxon>Nematoda</taxon>
        <taxon>Enoplea</taxon>
        <taxon>Dorylaimia</taxon>
        <taxon>Trichinellida</taxon>
        <taxon>Trichuridae</taxon>
        <taxon>Trichuris</taxon>
    </lineage>
</organism>
<keyword evidence="9" id="KW-1185">Reference proteome</keyword>
<feature type="domain" description="Tudor-knot" evidence="8">
    <location>
        <begin position="46"/>
        <end position="98"/>
    </location>
</feature>
<dbReference type="PANTHER" id="PTHR10880:SF15">
    <property type="entry name" value="MSL COMPLEX SUBUNIT 3"/>
    <property type="match status" value="1"/>
</dbReference>
<evidence type="ECO:0000256" key="5">
    <source>
        <dbReference type="ARBA" id="ARBA00023242"/>
    </source>
</evidence>
<accession>A0A5S6PZH8</accession>
<dbReference type="AlphaFoldDB" id="A0A5S6PZH8"/>
<reference evidence="9" key="2">
    <citation type="submission" date="2014-03" db="EMBL/GenBank/DDBJ databases">
        <title>The whipworm genome and dual-species transcriptomics of an intimate host-pathogen interaction.</title>
        <authorList>
            <person name="Foth B.J."/>
            <person name="Tsai I.J."/>
            <person name="Reid A.J."/>
            <person name="Bancroft A.J."/>
            <person name="Nichol S."/>
            <person name="Tracey A."/>
            <person name="Holroyd N."/>
            <person name="Cotton J.A."/>
            <person name="Stanley E.J."/>
            <person name="Zarowiecki M."/>
            <person name="Liu J.Z."/>
            <person name="Huckvale T."/>
            <person name="Cooper P.J."/>
            <person name="Grencis R.K."/>
            <person name="Berriman M."/>
        </authorList>
    </citation>
    <scope>NUCLEOTIDE SEQUENCE [LARGE SCALE GENOMIC DNA]</scope>
    <source>
        <strain evidence="9">Edinburgh</strain>
    </source>
</reference>
<evidence type="ECO:0000259" key="7">
    <source>
        <dbReference type="Pfam" id="PF05712"/>
    </source>
</evidence>
<dbReference type="GO" id="GO:0006355">
    <property type="term" value="P:regulation of DNA-templated transcription"/>
    <property type="evidence" value="ECO:0007669"/>
    <property type="project" value="InterPro"/>
</dbReference>
<dbReference type="GO" id="GO:0005634">
    <property type="term" value="C:nucleus"/>
    <property type="evidence" value="ECO:0007669"/>
    <property type="project" value="UniProtKB-SubCell"/>
</dbReference>
<dbReference type="GO" id="GO:0006325">
    <property type="term" value="P:chromatin organization"/>
    <property type="evidence" value="ECO:0007669"/>
    <property type="project" value="UniProtKB-KW"/>
</dbReference>
<dbReference type="Pfam" id="PF11717">
    <property type="entry name" value="Tudor-knot"/>
    <property type="match status" value="1"/>
</dbReference>
<keyword evidence="3" id="KW-0805">Transcription regulation</keyword>
<reference evidence="9" key="1">
    <citation type="submission" date="2013-11" db="EMBL/GenBank/DDBJ databases">
        <authorList>
            <person name="Aslett M."/>
        </authorList>
    </citation>
    <scope>NUCLEOTIDE SEQUENCE [LARGE SCALE GENOMIC DNA]</scope>
    <source>
        <strain evidence="9">Edinburgh</strain>
    </source>
</reference>
<keyword evidence="4" id="KW-0804">Transcription</keyword>
<keyword evidence="2" id="KW-0156">Chromatin regulator</keyword>
<evidence type="ECO:0000313" key="11">
    <source>
        <dbReference type="WBParaSite" id="TMUE_3000010853.1"/>
    </source>
</evidence>
<feature type="region of interest" description="Disordered" evidence="6">
    <location>
        <begin position="1"/>
        <end position="38"/>
    </location>
</feature>
<evidence type="ECO:0000256" key="2">
    <source>
        <dbReference type="ARBA" id="ARBA00022853"/>
    </source>
</evidence>
<evidence type="ECO:0000256" key="6">
    <source>
        <dbReference type="SAM" id="MobiDB-lite"/>
    </source>
</evidence>
<dbReference type="GO" id="GO:0000123">
    <property type="term" value="C:histone acetyltransferase complex"/>
    <property type="evidence" value="ECO:0007669"/>
    <property type="project" value="TreeGrafter"/>
</dbReference>
<dbReference type="STRING" id="70415.A0A5S6PZH8"/>
<dbReference type="Gene3D" id="2.30.30.140">
    <property type="match status" value="1"/>
</dbReference>
<evidence type="ECO:0000259" key="8">
    <source>
        <dbReference type="Pfam" id="PF11717"/>
    </source>
</evidence>
<protein>
    <submittedName>
        <fullName evidence="10 11">Uncharacterized protein</fullName>
    </submittedName>
</protein>
<dbReference type="WBParaSite" id="TMUE_3000010853.1">
    <property type="protein sequence ID" value="TMUE_3000010853.1"/>
    <property type="gene ID" value="WBGene00302770"/>
</dbReference>
<evidence type="ECO:0000256" key="4">
    <source>
        <dbReference type="ARBA" id="ARBA00023163"/>
    </source>
</evidence>
<proteinExistence type="predicted"/>
<dbReference type="Proteomes" id="UP000046395">
    <property type="component" value="Unassembled WGS sequence"/>
</dbReference>
<dbReference type="PANTHER" id="PTHR10880">
    <property type="entry name" value="MORTALITY FACTOR 4-LIKE PROTEIN"/>
    <property type="match status" value="1"/>
</dbReference>
<dbReference type="Pfam" id="PF05712">
    <property type="entry name" value="MRG"/>
    <property type="match status" value="1"/>
</dbReference>
<evidence type="ECO:0000313" key="10">
    <source>
        <dbReference type="WBParaSite" id="TMUE_0000000289.1"/>
    </source>
</evidence>
<comment type="subcellular location">
    <subcellularLocation>
        <location evidence="1">Nucleus</location>
    </subcellularLocation>
</comment>
<reference evidence="10 11" key="3">
    <citation type="submission" date="2019-12" db="UniProtKB">
        <authorList>
            <consortium name="WormBaseParasite"/>
        </authorList>
    </citation>
    <scope>IDENTIFICATION</scope>
</reference>
<sequence>MENEKRTAAKDPNGNKVVDAGKSPKLSSHRSRRSSVTEAGEKPLFEVNQSLLCKYLDGKSYACRVINLRECSDGGFEYLVHYKDWNKRYDEWVHQSKLSPGEGSVRRHKRVREVVDVQEEASPKQVQDRCVFHRAVDFCLSERFMAILEKDEKEMRCHVIKLPATPSISNILEMYQNARREKEDSTPKLVCRQMVKLVNKCLLGWLLYEVETSQHKALCTEHPNKDACELYSFVHLLRLLYSLPELLRYFLAKDEAVAAVVTAVYDFTSFLEARVDEYEAAVTYIPL</sequence>
<dbReference type="WBParaSite" id="TMUE_0000000289.1">
    <property type="protein sequence ID" value="TMUE_0000000289.1"/>
    <property type="gene ID" value="WBGene00296230"/>
</dbReference>
<dbReference type="InterPro" id="IPR016197">
    <property type="entry name" value="Chromo-like_dom_sf"/>
</dbReference>
<dbReference type="InterPro" id="IPR026541">
    <property type="entry name" value="MRG_dom"/>
</dbReference>
<feature type="domain" description="MRG" evidence="7">
    <location>
        <begin position="134"/>
        <end position="280"/>
    </location>
</feature>
<dbReference type="SUPFAM" id="SSF54160">
    <property type="entry name" value="Chromo domain-like"/>
    <property type="match status" value="1"/>
</dbReference>
<evidence type="ECO:0000256" key="1">
    <source>
        <dbReference type="ARBA" id="ARBA00004123"/>
    </source>
</evidence>
<dbReference type="InterPro" id="IPR038217">
    <property type="entry name" value="MRG_C_sf"/>
</dbReference>
<dbReference type="InterPro" id="IPR025995">
    <property type="entry name" value="Tudor-knot"/>
</dbReference>
<dbReference type="PROSITE" id="PS51640">
    <property type="entry name" value="MRG"/>
    <property type="match status" value="1"/>
</dbReference>
<evidence type="ECO:0000313" key="9">
    <source>
        <dbReference type="Proteomes" id="UP000046395"/>
    </source>
</evidence>
<keyword evidence="5" id="KW-0539">Nucleus</keyword>
<dbReference type="InterPro" id="IPR008676">
    <property type="entry name" value="MRG"/>
</dbReference>